<evidence type="ECO:0000313" key="2">
    <source>
        <dbReference type="Proteomes" id="UP001589838"/>
    </source>
</evidence>
<protein>
    <submittedName>
        <fullName evidence="1">Glycosyltransferase</fullName>
    </submittedName>
</protein>
<organism evidence="1 2">
    <name type="scientific">Halalkalibacter kiskunsagensis</name>
    <dbReference type="NCBI Taxonomy" id="1548599"/>
    <lineage>
        <taxon>Bacteria</taxon>
        <taxon>Bacillati</taxon>
        <taxon>Bacillota</taxon>
        <taxon>Bacilli</taxon>
        <taxon>Bacillales</taxon>
        <taxon>Bacillaceae</taxon>
        <taxon>Halalkalibacter</taxon>
    </lineage>
</organism>
<dbReference type="EMBL" id="JBHLUX010000018">
    <property type="protein sequence ID" value="MFC0470329.1"/>
    <property type="molecule type" value="Genomic_DNA"/>
</dbReference>
<name>A0ABV6KAI8_9BACI</name>
<gene>
    <name evidence="1" type="ORF">ACFFHM_07255</name>
</gene>
<keyword evidence="2" id="KW-1185">Reference proteome</keyword>
<dbReference type="RefSeq" id="WP_335963760.1">
    <property type="nucleotide sequence ID" value="NZ_JAXBLX010000062.1"/>
</dbReference>
<comment type="caution">
    <text evidence="1">The sequence shown here is derived from an EMBL/GenBank/DDBJ whole genome shotgun (WGS) entry which is preliminary data.</text>
</comment>
<reference evidence="1 2" key="1">
    <citation type="submission" date="2024-09" db="EMBL/GenBank/DDBJ databases">
        <authorList>
            <person name="Sun Q."/>
            <person name="Mori K."/>
        </authorList>
    </citation>
    <scope>NUCLEOTIDE SEQUENCE [LARGE SCALE GENOMIC DNA]</scope>
    <source>
        <strain evidence="1 2">NCAIM B.02610</strain>
    </source>
</reference>
<sequence>MKKLLMGLILLIPLIMFTGSISTYAKNQEQCISQSEVKFENEFRRLWIDHVLWTSNYITSATTAGAEDQKQVLSRLLKNQEDIGNAVKPIYGEEAGNKLTDLLKEHIVIAGKIVDAAKSGNEALVNQLNKEWYKNAEEIAAFLSSANPHLKNEDLKKLLFMHLELVANDLSASLVKDWGARIVAIDEGVSHIILMSDAISARIVNQFPEKFNK</sequence>
<dbReference type="Proteomes" id="UP001589838">
    <property type="component" value="Unassembled WGS sequence"/>
</dbReference>
<proteinExistence type="predicted"/>
<evidence type="ECO:0000313" key="1">
    <source>
        <dbReference type="EMBL" id="MFC0470329.1"/>
    </source>
</evidence>
<accession>A0ABV6KAI8</accession>